<dbReference type="EMBL" id="CP045898">
    <property type="protein sequence ID" value="QQP40336.1"/>
    <property type="molecule type" value="Genomic_DNA"/>
</dbReference>
<keyword evidence="2" id="KW-1185">Reference proteome</keyword>
<dbReference type="InterPro" id="IPR036397">
    <property type="entry name" value="RNaseH_sf"/>
</dbReference>
<dbReference type="GO" id="GO:0003676">
    <property type="term" value="F:nucleic acid binding"/>
    <property type="evidence" value="ECO:0007669"/>
    <property type="project" value="InterPro"/>
</dbReference>
<accession>A0A7T8GZE2</accession>
<name>A0A7T8GZE2_CALRO</name>
<proteinExistence type="predicted"/>
<evidence type="ECO:0000313" key="2">
    <source>
        <dbReference type="Proteomes" id="UP000595437"/>
    </source>
</evidence>
<organism evidence="1 2">
    <name type="scientific">Caligus rogercresseyi</name>
    <name type="common">Sea louse</name>
    <dbReference type="NCBI Taxonomy" id="217165"/>
    <lineage>
        <taxon>Eukaryota</taxon>
        <taxon>Metazoa</taxon>
        <taxon>Ecdysozoa</taxon>
        <taxon>Arthropoda</taxon>
        <taxon>Crustacea</taxon>
        <taxon>Multicrustacea</taxon>
        <taxon>Hexanauplia</taxon>
        <taxon>Copepoda</taxon>
        <taxon>Siphonostomatoida</taxon>
        <taxon>Caligidae</taxon>
        <taxon>Caligus</taxon>
    </lineage>
</organism>
<dbReference type="Proteomes" id="UP000595437">
    <property type="component" value="Chromosome 9"/>
</dbReference>
<sequence length="89" mass="9984">MDSVASGTTYTFQKDSAPAHTAKLVHSWLKKNGKFEREVYATHHSIMASLKASIKLEINKLDLAEGSMDCERCRRHLEDILEAEGGHIE</sequence>
<reference evidence="2" key="1">
    <citation type="submission" date="2021-01" db="EMBL/GenBank/DDBJ databases">
        <title>Caligus Genome Assembly.</title>
        <authorList>
            <person name="Gallardo-Escarate C."/>
        </authorList>
    </citation>
    <scope>NUCLEOTIDE SEQUENCE [LARGE SCALE GENOMIC DNA]</scope>
</reference>
<dbReference type="Gene3D" id="3.30.420.10">
    <property type="entry name" value="Ribonuclease H-like superfamily/Ribonuclease H"/>
    <property type="match status" value="1"/>
</dbReference>
<dbReference type="OrthoDB" id="8045643at2759"/>
<dbReference type="AlphaFoldDB" id="A0A7T8GZE2"/>
<protein>
    <submittedName>
        <fullName evidence="1">Uncharacterized protein</fullName>
    </submittedName>
</protein>
<gene>
    <name evidence="1" type="ORF">FKW44_014342</name>
</gene>
<evidence type="ECO:0000313" key="1">
    <source>
        <dbReference type="EMBL" id="QQP40336.1"/>
    </source>
</evidence>